<dbReference type="Pfam" id="PF09362">
    <property type="entry name" value="DUF1996"/>
    <property type="match status" value="1"/>
</dbReference>
<accession>A0AB34FIW8</accession>
<dbReference type="EMBL" id="JAQHRD010000007">
    <property type="protein sequence ID" value="KAJ6439103.1"/>
    <property type="molecule type" value="Genomic_DNA"/>
</dbReference>
<reference evidence="3" key="1">
    <citation type="submission" date="2023-01" db="EMBL/GenBank/DDBJ databases">
        <title>The growth and conidiation of Purpureocillium lavendulum are regulated by nitrogen source and histone H3K14 acetylation.</title>
        <authorList>
            <person name="Tang P."/>
            <person name="Han J."/>
            <person name="Zhang C."/>
            <person name="Tang P."/>
            <person name="Qi F."/>
            <person name="Zhang K."/>
            <person name="Liang L."/>
        </authorList>
    </citation>
    <scope>NUCLEOTIDE SEQUENCE</scope>
    <source>
        <strain evidence="3">YMF1.00683</strain>
    </source>
</reference>
<feature type="domain" description="DUF1996" evidence="2">
    <location>
        <begin position="42"/>
        <end position="302"/>
    </location>
</feature>
<protein>
    <submittedName>
        <fullName evidence="3">Transposase</fullName>
    </submittedName>
</protein>
<evidence type="ECO:0000313" key="4">
    <source>
        <dbReference type="Proteomes" id="UP001163105"/>
    </source>
</evidence>
<comment type="caution">
    <text evidence="3">The sequence shown here is derived from an EMBL/GenBank/DDBJ whole genome shotgun (WGS) entry which is preliminary data.</text>
</comment>
<evidence type="ECO:0000256" key="1">
    <source>
        <dbReference type="SAM" id="SignalP"/>
    </source>
</evidence>
<organism evidence="3 4">
    <name type="scientific">Purpureocillium lavendulum</name>
    <dbReference type="NCBI Taxonomy" id="1247861"/>
    <lineage>
        <taxon>Eukaryota</taxon>
        <taxon>Fungi</taxon>
        <taxon>Dikarya</taxon>
        <taxon>Ascomycota</taxon>
        <taxon>Pezizomycotina</taxon>
        <taxon>Sordariomycetes</taxon>
        <taxon>Hypocreomycetidae</taxon>
        <taxon>Hypocreales</taxon>
        <taxon>Ophiocordycipitaceae</taxon>
        <taxon>Purpureocillium</taxon>
    </lineage>
</organism>
<gene>
    <name evidence="3" type="ORF">O9K51_08511</name>
</gene>
<dbReference type="PANTHER" id="PTHR43662">
    <property type="match status" value="1"/>
</dbReference>
<feature type="chain" id="PRO_5044220047" evidence="1">
    <location>
        <begin position="19"/>
        <end position="425"/>
    </location>
</feature>
<evidence type="ECO:0000313" key="3">
    <source>
        <dbReference type="EMBL" id="KAJ6439103.1"/>
    </source>
</evidence>
<dbReference type="InterPro" id="IPR018535">
    <property type="entry name" value="DUF1996"/>
</dbReference>
<keyword evidence="1" id="KW-0732">Signal</keyword>
<proteinExistence type="predicted"/>
<feature type="signal peptide" evidence="1">
    <location>
        <begin position="1"/>
        <end position="18"/>
    </location>
</feature>
<dbReference type="Proteomes" id="UP001163105">
    <property type="component" value="Unassembled WGS sequence"/>
</dbReference>
<sequence length="425" mass="46485">MRLGFATLIASLASNTAAVAKDTRTFAVLRFTNKQLTIGRADPIVTPGRPSPHLHHVLGGSAFHFNVTGTDLARSKCSTANIKGDNSNYWFPSLFFRDPKTGKYEDVEIYYAQVYYFFEPTNDDIKAFPLGLNMVVGDANTRSPPAGGATGNLDPSRGPLNAVRWVCPRKSYVPPSWQADSDGTSGGMPNKHNKAEGVGFPDANCDEFASPLRADIHFPSCYNPDAGLTHFRNNMVYPSSAGNGKLDCPGGWIHLPHLLFEVYWNTPPFRDRWEPGRGRQPFVLSNGDATGYSLHGDFLSGWDETLLQHIIDTCDAGTSGMDKCSGLSYGTNHDNTCTIQSPVMETISGVMDALPGNNPSSGWLYGAHEAGGKTIPRSLDDGFDKQMEEFFDYILNTEAFEDMETYVNEETEAVSMGLKQCSGDK</sequence>
<dbReference type="AlphaFoldDB" id="A0AB34FIW8"/>
<keyword evidence="4" id="KW-1185">Reference proteome</keyword>
<name>A0AB34FIW8_9HYPO</name>
<dbReference type="PANTHER" id="PTHR43662:SF11">
    <property type="entry name" value="WSC DOMAIN-CONTAINING PROTEIN"/>
    <property type="match status" value="1"/>
</dbReference>
<evidence type="ECO:0000259" key="2">
    <source>
        <dbReference type="Pfam" id="PF09362"/>
    </source>
</evidence>